<accession>A0A6J5N3K8</accession>
<reference evidence="1" key="1">
    <citation type="submission" date="2020-04" db="EMBL/GenBank/DDBJ databases">
        <authorList>
            <person name="Chiriac C."/>
            <person name="Salcher M."/>
            <person name="Ghai R."/>
            <person name="Kavagutti S V."/>
        </authorList>
    </citation>
    <scope>NUCLEOTIDE SEQUENCE</scope>
</reference>
<name>A0A6J5N3K8_9CAUD</name>
<proteinExistence type="predicted"/>
<evidence type="ECO:0000313" key="1">
    <source>
        <dbReference type="EMBL" id="CAB4152581.1"/>
    </source>
</evidence>
<sequence length="131" mass="14659">MDPTQNDTIKKERKTTEIQKKALIEALDASLGIVSTAVKLVGIHRATYYEWVKNDPEFKRAVEDINENALDFAETALHGKIKVGDTTAIIFYLKTKGKKRGYVEKSEVEFTQPGPDFSGLTTDQIIGLLNE</sequence>
<dbReference type="Gene3D" id="1.10.10.60">
    <property type="entry name" value="Homeodomain-like"/>
    <property type="match status" value="1"/>
</dbReference>
<gene>
    <name evidence="1" type="ORF">UFOVP611_20</name>
</gene>
<evidence type="ECO:0008006" key="2">
    <source>
        <dbReference type="Google" id="ProtNLM"/>
    </source>
</evidence>
<organism evidence="1">
    <name type="scientific">uncultured Caudovirales phage</name>
    <dbReference type="NCBI Taxonomy" id="2100421"/>
    <lineage>
        <taxon>Viruses</taxon>
        <taxon>Duplodnaviria</taxon>
        <taxon>Heunggongvirae</taxon>
        <taxon>Uroviricota</taxon>
        <taxon>Caudoviricetes</taxon>
        <taxon>Peduoviridae</taxon>
        <taxon>Maltschvirus</taxon>
        <taxon>Maltschvirus maltsch</taxon>
    </lineage>
</organism>
<dbReference type="EMBL" id="LR796579">
    <property type="protein sequence ID" value="CAB4152581.1"/>
    <property type="molecule type" value="Genomic_DNA"/>
</dbReference>
<protein>
    <recommendedName>
        <fullName evidence="2">Homeodomain phBC6A51-type domain-containing protein</fullName>
    </recommendedName>
</protein>